<dbReference type="EMBL" id="JANBTX010000032">
    <property type="protein sequence ID" value="KAJ2689084.1"/>
    <property type="molecule type" value="Genomic_DNA"/>
</dbReference>
<dbReference type="Pfam" id="PF09786">
    <property type="entry name" value="CytochromB561_N"/>
    <property type="match status" value="1"/>
</dbReference>
<gene>
    <name evidence="1" type="ORF">IWW39_001723</name>
</gene>
<proteinExistence type="predicted"/>
<evidence type="ECO:0000313" key="1">
    <source>
        <dbReference type="EMBL" id="KAJ2689084.1"/>
    </source>
</evidence>
<comment type="caution">
    <text evidence="1">The sequence shown here is derived from an EMBL/GenBank/DDBJ whole genome shotgun (WGS) entry which is preliminary data.</text>
</comment>
<sequence>MYSIKHDVLDWVNGMCKWFVCHLLRPLCKQIDELDSLIDQRGLGHLSCRQAVLDMAALEQAKSATSGGIGIAGISSCAQNALAIPQTLVDLSLKHGKLPETKEHMALEKYLSIPGCLCRYYVIQRLHTLAQSDTLPDYIFDGGSNTSASAQEQPWNPTTHPTDDQLLLHLLCTFMDHTMPATQGPGLPFTD</sequence>
<reference evidence="1" key="1">
    <citation type="submission" date="2022-07" db="EMBL/GenBank/DDBJ databases">
        <title>Phylogenomic reconstructions and comparative analyses of Kickxellomycotina fungi.</title>
        <authorList>
            <person name="Reynolds N.K."/>
            <person name="Stajich J.E."/>
            <person name="Barry K."/>
            <person name="Grigoriev I.V."/>
            <person name="Crous P."/>
            <person name="Smith M.E."/>
        </authorList>
    </citation>
    <scope>NUCLEOTIDE SEQUENCE</scope>
    <source>
        <strain evidence="1">CBS 109367</strain>
    </source>
</reference>
<dbReference type="PANTHER" id="PTHR21780">
    <property type="entry name" value="TRANSMEMBRANE PROTEIN 209"/>
    <property type="match status" value="1"/>
</dbReference>
<dbReference type="OrthoDB" id="509821at2759"/>
<organism evidence="1 2">
    <name type="scientific">Coemansia spiralis</name>
    <dbReference type="NCBI Taxonomy" id="417178"/>
    <lineage>
        <taxon>Eukaryota</taxon>
        <taxon>Fungi</taxon>
        <taxon>Fungi incertae sedis</taxon>
        <taxon>Zoopagomycota</taxon>
        <taxon>Kickxellomycotina</taxon>
        <taxon>Kickxellomycetes</taxon>
        <taxon>Kickxellales</taxon>
        <taxon>Kickxellaceae</taxon>
        <taxon>Coemansia</taxon>
    </lineage>
</organism>
<accession>A0A9W8GMK1</accession>
<evidence type="ECO:0000313" key="2">
    <source>
        <dbReference type="Proteomes" id="UP001151516"/>
    </source>
</evidence>
<dbReference type="Proteomes" id="UP001151516">
    <property type="component" value="Unassembled WGS sequence"/>
</dbReference>
<dbReference type="AlphaFoldDB" id="A0A9W8GMK1"/>
<dbReference type="PANTHER" id="PTHR21780:SF0">
    <property type="entry name" value="TRANSMEMBRANE PROTEIN 209"/>
    <property type="match status" value="1"/>
</dbReference>
<name>A0A9W8GMK1_9FUNG</name>
<dbReference type="GO" id="GO:0016020">
    <property type="term" value="C:membrane"/>
    <property type="evidence" value="ECO:0007669"/>
    <property type="project" value="TreeGrafter"/>
</dbReference>
<protein>
    <submittedName>
        <fullName evidence="1">Uncharacterized protein</fullName>
    </submittedName>
</protein>
<dbReference type="InterPro" id="IPR019176">
    <property type="entry name" value="Cytochrome_B561-rel"/>
</dbReference>
<keyword evidence="2" id="KW-1185">Reference proteome</keyword>